<dbReference type="Gene3D" id="1.10.8.10">
    <property type="entry name" value="DNA helicase RuvA subunit, C-terminal domain"/>
    <property type="match status" value="1"/>
</dbReference>
<dbReference type="Proteomes" id="UP001195914">
    <property type="component" value="Unassembled WGS sequence"/>
</dbReference>
<dbReference type="InterPro" id="IPR001816">
    <property type="entry name" value="Transl_elong_EFTs/EF1B"/>
</dbReference>
<dbReference type="SUPFAM" id="SSF54713">
    <property type="entry name" value="Elongation factor Ts (EF-Ts), dimerisation domain"/>
    <property type="match status" value="1"/>
</dbReference>
<protein>
    <recommendedName>
        <fullName evidence="3">EF-TsMt</fullName>
    </recommendedName>
</protein>
<accession>A0AAD9LFF3</accession>
<gene>
    <name evidence="1" type="ORF">X943_003486</name>
</gene>
<dbReference type="AlphaFoldDB" id="A0AAD9LFF3"/>
<evidence type="ECO:0008006" key="3">
    <source>
        <dbReference type="Google" id="ProtNLM"/>
    </source>
</evidence>
<dbReference type="SUPFAM" id="SSF46934">
    <property type="entry name" value="UBA-like"/>
    <property type="match status" value="1"/>
</dbReference>
<dbReference type="PANTHER" id="PTHR11741">
    <property type="entry name" value="ELONGATION FACTOR TS"/>
    <property type="match status" value="1"/>
</dbReference>
<dbReference type="InterPro" id="IPR018101">
    <property type="entry name" value="Transl_elong_Ts_CS"/>
</dbReference>
<evidence type="ECO:0000313" key="1">
    <source>
        <dbReference type="EMBL" id="KAK1933399.1"/>
    </source>
</evidence>
<dbReference type="GO" id="GO:0005739">
    <property type="term" value="C:mitochondrion"/>
    <property type="evidence" value="ECO:0007669"/>
    <property type="project" value="GOC"/>
</dbReference>
<dbReference type="GO" id="GO:0070125">
    <property type="term" value="P:mitochondrial translational elongation"/>
    <property type="evidence" value="ECO:0007669"/>
    <property type="project" value="TreeGrafter"/>
</dbReference>
<dbReference type="Gene3D" id="3.30.479.20">
    <property type="entry name" value="Elongation factor Ts, dimerisation domain"/>
    <property type="match status" value="1"/>
</dbReference>
<dbReference type="InterPro" id="IPR009060">
    <property type="entry name" value="UBA-like_sf"/>
</dbReference>
<proteinExistence type="predicted"/>
<dbReference type="InterPro" id="IPR036402">
    <property type="entry name" value="EF-Ts_dimer_sf"/>
</dbReference>
<evidence type="ECO:0000313" key="2">
    <source>
        <dbReference type="Proteomes" id="UP001195914"/>
    </source>
</evidence>
<reference evidence="1" key="2">
    <citation type="submission" date="2021-05" db="EMBL/GenBank/DDBJ databases">
        <authorList>
            <person name="Pain A."/>
        </authorList>
    </citation>
    <scope>NUCLEOTIDE SEQUENCE</scope>
    <source>
        <strain evidence="1">1802A</strain>
    </source>
</reference>
<dbReference type="PROSITE" id="PS01126">
    <property type="entry name" value="EF_TS_1"/>
    <property type="match status" value="1"/>
</dbReference>
<name>A0AAD9LFF3_BABDI</name>
<keyword evidence="2" id="KW-1185">Reference proteome</keyword>
<sequence length="364" mass="40399">MKQILNVSRVYSLSSVYTPCLRASSLRSLFVAHCNVQKRNVEHLAAIKELRKATNGGMAECKEALAKFNWDRDAAIAYIRQRQQSNYYGMDAEKPIYGKVAVPSAISENDSSVIIELNCNCDFITSSKEFITLSQNIRKALQRAVDEGQIAVDYNKTTSSIHDLDIDVCNQAIVDDNEGITVGQLLKRLSGEYKRTIALSGVFLYQKTSKVEYLGIYVHKKVHEQDAIIGTRFGLLTLRCHPYAGIPDETVGRHFREIAKALAIQLVANPPKHQESHINKNVDEGNPPMKQLLEQVWLRGDLVSSSISSICDALGKPKPHTGPEATVYQTLASLKDVLGSDKVYVEDALYMNSGGEVVKFGAHQ</sequence>
<comment type="caution">
    <text evidence="1">The sequence shown here is derived from an EMBL/GenBank/DDBJ whole genome shotgun (WGS) entry which is preliminary data.</text>
</comment>
<dbReference type="GO" id="GO:0003746">
    <property type="term" value="F:translation elongation factor activity"/>
    <property type="evidence" value="ECO:0007669"/>
    <property type="project" value="InterPro"/>
</dbReference>
<dbReference type="PANTHER" id="PTHR11741:SF0">
    <property type="entry name" value="ELONGATION FACTOR TS, MITOCHONDRIAL"/>
    <property type="match status" value="1"/>
</dbReference>
<dbReference type="EMBL" id="JAHBMH010000073">
    <property type="protein sequence ID" value="KAK1933399.1"/>
    <property type="molecule type" value="Genomic_DNA"/>
</dbReference>
<dbReference type="CDD" id="cd14275">
    <property type="entry name" value="UBA_EF-Ts"/>
    <property type="match status" value="1"/>
</dbReference>
<reference evidence="1" key="1">
    <citation type="journal article" date="2014" name="Nucleic Acids Res.">
        <title>The evolutionary dynamics of variant antigen genes in Babesia reveal a history of genomic innovation underlying host-parasite interaction.</title>
        <authorList>
            <person name="Jackson A.P."/>
            <person name="Otto T.D."/>
            <person name="Darby A."/>
            <person name="Ramaprasad A."/>
            <person name="Xia D."/>
            <person name="Echaide I.E."/>
            <person name="Farber M."/>
            <person name="Gahlot S."/>
            <person name="Gamble J."/>
            <person name="Gupta D."/>
            <person name="Gupta Y."/>
            <person name="Jackson L."/>
            <person name="Malandrin L."/>
            <person name="Malas T.B."/>
            <person name="Moussa E."/>
            <person name="Nair M."/>
            <person name="Reid A.J."/>
            <person name="Sanders M."/>
            <person name="Sharma J."/>
            <person name="Tracey A."/>
            <person name="Quail M.A."/>
            <person name="Weir W."/>
            <person name="Wastling J.M."/>
            <person name="Hall N."/>
            <person name="Willadsen P."/>
            <person name="Lingelbach K."/>
            <person name="Shiels B."/>
            <person name="Tait A."/>
            <person name="Berriman M."/>
            <person name="Allred D.R."/>
            <person name="Pain A."/>
        </authorList>
    </citation>
    <scope>NUCLEOTIDE SEQUENCE</scope>
    <source>
        <strain evidence="1">1802A</strain>
    </source>
</reference>
<organism evidence="1 2">
    <name type="scientific">Babesia divergens</name>
    <dbReference type="NCBI Taxonomy" id="32595"/>
    <lineage>
        <taxon>Eukaryota</taxon>
        <taxon>Sar</taxon>
        <taxon>Alveolata</taxon>
        <taxon>Apicomplexa</taxon>
        <taxon>Aconoidasida</taxon>
        <taxon>Piroplasmida</taxon>
        <taxon>Babesiidae</taxon>
        <taxon>Babesia</taxon>
    </lineage>
</organism>